<evidence type="ECO:0000313" key="2">
    <source>
        <dbReference type="EMBL" id="MDR6333841.1"/>
    </source>
</evidence>
<organism evidence="1 3">
    <name type="scientific">Xanthobacter flavus</name>
    <dbReference type="NCBI Taxonomy" id="281"/>
    <lineage>
        <taxon>Bacteria</taxon>
        <taxon>Pseudomonadati</taxon>
        <taxon>Pseudomonadota</taxon>
        <taxon>Alphaproteobacteria</taxon>
        <taxon>Hyphomicrobiales</taxon>
        <taxon>Xanthobacteraceae</taxon>
        <taxon>Xanthobacter</taxon>
    </lineage>
</organism>
<evidence type="ECO:0008006" key="5">
    <source>
        <dbReference type="Google" id="ProtNLM"/>
    </source>
</evidence>
<dbReference type="AlphaFoldDB" id="A0A9W6CGT8"/>
<reference evidence="1" key="1">
    <citation type="submission" date="2022-12" db="EMBL/GenBank/DDBJ databases">
        <title>Reference genome sequencing for broad-spectrum identification of bacterial and archaeal isolates by mass spectrometry.</title>
        <authorList>
            <person name="Sekiguchi Y."/>
            <person name="Tourlousse D.M."/>
        </authorList>
    </citation>
    <scope>NUCLEOTIDE SEQUENCE</scope>
    <source>
        <strain evidence="1">301</strain>
    </source>
</reference>
<gene>
    <name evidence="2" type="ORF">GGQ86_002311</name>
    <name evidence="1" type="ORF">XFLAVUS301_00780</name>
</gene>
<proteinExistence type="predicted"/>
<dbReference type="EMBL" id="JAVDPY010000003">
    <property type="protein sequence ID" value="MDR6333841.1"/>
    <property type="molecule type" value="Genomic_DNA"/>
</dbReference>
<dbReference type="Proteomes" id="UP001245370">
    <property type="component" value="Unassembled WGS sequence"/>
</dbReference>
<protein>
    <recommendedName>
        <fullName evidence="5">Flagellar FliJ protein</fullName>
    </recommendedName>
</protein>
<name>A0A9W6CGT8_XANFL</name>
<evidence type="ECO:0000313" key="1">
    <source>
        <dbReference type="EMBL" id="GLI20404.1"/>
    </source>
</evidence>
<dbReference type="EMBL" id="BSDO01000001">
    <property type="protein sequence ID" value="GLI20404.1"/>
    <property type="molecule type" value="Genomic_DNA"/>
</dbReference>
<accession>A0A9W6CGT8</accession>
<comment type="caution">
    <text evidence="1">The sequence shown here is derived from an EMBL/GenBank/DDBJ whole genome shotgun (WGS) entry which is preliminary data.</text>
</comment>
<evidence type="ECO:0000313" key="4">
    <source>
        <dbReference type="Proteomes" id="UP001245370"/>
    </source>
</evidence>
<reference evidence="2 4" key="2">
    <citation type="submission" date="2023-07" db="EMBL/GenBank/DDBJ databases">
        <title>Genomic Encyclopedia of Type Strains, Phase IV (KMG-IV): sequencing the most valuable type-strain genomes for metagenomic binning, comparative biology and taxonomic classification.</title>
        <authorList>
            <person name="Goeker M."/>
        </authorList>
    </citation>
    <scope>NUCLEOTIDE SEQUENCE [LARGE SCALE GENOMIC DNA]</scope>
    <source>
        <strain evidence="2 4">DSM 338</strain>
    </source>
</reference>
<dbReference type="RefSeq" id="WP_281804533.1">
    <property type="nucleotide sequence ID" value="NZ_BSDO01000001.1"/>
</dbReference>
<sequence length="133" mass="14446">MVKERHRKAERLVAVQRQLKRAAETRHAEAVREGVRLDGETADLVAALDDGRFAPLVLENVARRLERVALARQQAQAAEVAAAGQVKAESFTLKRAERHAEATGRLARAEAERTATDEIAEASLVSSGRASLA</sequence>
<dbReference type="GeneID" id="95760871"/>
<dbReference type="Proteomes" id="UP001144397">
    <property type="component" value="Unassembled WGS sequence"/>
</dbReference>
<evidence type="ECO:0000313" key="3">
    <source>
        <dbReference type="Proteomes" id="UP001144397"/>
    </source>
</evidence>
<keyword evidence="4" id="KW-1185">Reference proteome</keyword>